<evidence type="ECO:0000313" key="5">
    <source>
        <dbReference type="Proteomes" id="UP000469185"/>
    </source>
</evidence>
<reference evidence="4 5" key="1">
    <citation type="submission" date="2020-02" db="EMBL/GenBank/DDBJ databases">
        <authorList>
            <person name="Li X.-J."/>
            <person name="Feng X.-M."/>
        </authorList>
    </citation>
    <scope>NUCLEOTIDE SEQUENCE [LARGE SCALE GENOMIC DNA]</scope>
    <source>
        <strain evidence="4 5">CGMCC 4.7225</strain>
    </source>
</reference>
<feature type="compositionally biased region" description="Low complexity" evidence="1">
    <location>
        <begin position="42"/>
        <end position="52"/>
    </location>
</feature>
<evidence type="ECO:0000313" key="4">
    <source>
        <dbReference type="EMBL" id="NED95814.1"/>
    </source>
</evidence>
<dbReference type="SUPFAM" id="SSF52833">
    <property type="entry name" value="Thioredoxin-like"/>
    <property type="match status" value="1"/>
</dbReference>
<proteinExistence type="predicted"/>
<protein>
    <submittedName>
        <fullName evidence="4">Thioredoxin family protein</fullName>
    </submittedName>
</protein>
<evidence type="ECO:0000259" key="3">
    <source>
        <dbReference type="PROSITE" id="PS51352"/>
    </source>
</evidence>
<dbReference type="InterPro" id="IPR036249">
    <property type="entry name" value="Thioredoxin-like_sf"/>
</dbReference>
<dbReference type="Pfam" id="PF00085">
    <property type="entry name" value="Thioredoxin"/>
    <property type="match status" value="1"/>
</dbReference>
<accession>A0A6N9YLE9</accession>
<dbReference type="PROSITE" id="PS51257">
    <property type="entry name" value="PROKAR_LIPOPROTEIN"/>
    <property type="match status" value="1"/>
</dbReference>
<dbReference type="PROSITE" id="PS51352">
    <property type="entry name" value="THIOREDOXIN_2"/>
    <property type="match status" value="1"/>
</dbReference>
<keyword evidence="5" id="KW-1185">Reference proteome</keyword>
<dbReference type="RefSeq" id="WP_163818587.1">
    <property type="nucleotide sequence ID" value="NZ_JAAGOB010000005.1"/>
</dbReference>
<keyword evidence="2" id="KW-0732">Signal</keyword>
<feature type="domain" description="Thioredoxin" evidence="3">
    <location>
        <begin position="72"/>
        <end position="190"/>
    </location>
</feature>
<dbReference type="Gene3D" id="3.40.30.10">
    <property type="entry name" value="Glutaredoxin"/>
    <property type="match status" value="1"/>
</dbReference>
<sequence length="190" mass="20666">MEPVIRHAWRTERRSVGRVTTLLAMSLGLALSSCAGDDAPPSTESVATAESPAETEEPMDDEPTDDEPAADESMDDQPTDESADDTADGVYRAYSDEAVAEAGYPTTILFFHASWCPECRAFEQAIEDSEIPAGVQILKVDYDSATELKQRYDVTMQTTFVRVDDGGEAQGTWVGYGKDRSLEAILTELG</sequence>
<feature type="region of interest" description="Disordered" evidence="1">
    <location>
        <begin position="33"/>
        <end position="86"/>
    </location>
</feature>
<comment type="caution">
    <text evidence="4">The sequence shown here is derived from an EMBL/GenBank/DDBJ whole genome shotgun (WGS) entry which is preliminary data.</text>
</comment>
<feature type="signal peptide" evidence="2">
    <location>
        <begin position="1"/>
        <end position="35"/>
    </location>
</feature>
<dbReference type="InterPro" id="IPR013766">
    <property type="entry name" value="Thioredoxin_domain"/>
</dbReference>
<dbReference type="CDD" id="cd02947">
    <property type="entry name" value="TRX_family"/>
    <property type="match status" value="1"/>
</dbReference>
<feature type="chain" id="PRO_5039312047" evidence="2">
    <location>
        <begin position="36"/>
        <end position="190"/>
    </location>
</feature>
<evidence type="ECO:0000256" key="2">
    <source>
        <dbReference type="SAM" id="SignalP"/>
    </source>
</evidence>
<gene>
    <name evidence="4" type="ORF">G1H11_10865</name>
</gene>
<name>A0A6N9YLE9_9ACTN</name>
<feature type="compositionally biased region" description="Acidic residues" evidence="1">
    <location>
        <begin position="53"/>
        <end position="86"/>
    </location>
</feature>
<organism evidence="4 5">
    <name type="scientific">Phytoactinopolyspora alkaliphila</name>
    <dbReference type="NCBI Taxonomy" id="1783498"/>
    <lineage>
        <taxon>Bacteria</taxon>
        <taxon>Bacillati</taxon>
        <taxon>Actinomycetota</taxon>
        <taxon>Actinomycetes</taxon>
        <taxon>Jiangellales</taxon>
        <taxon>Jiangellaceae</taxon>
        <taxon>Phytoactinopolyspora</taxon>
    </lineage>
</organism>
<dbReference type="Proteomes" id="UP000469185">
    <property type="component" value="Unassembled WGS sequence"/>
</dbReference>
<dbReference type="EMBL" id="JAAGOB010000005">
    <property type="protein sequence ID" value="NED95814.1"/>
    <property type="molecule type" value="Genomic_DNA"/>
</dbReference>
<evidence type="ECO:0000256" key="1">
    <source>
        <dbReference type="SAM" id="MobiDB-lite"/>
    </source>
</evidence>
<dbReference type="AlphaFoldDB" id="A0A6N9YLE9"/>